<dbReference type="InterPro" id="IPR000182">
    <property type="entry name" value="GNAT_dom"/>
</dbReference>
<evidence type="ECO:0000259" key="1">
    <source>
        <dbReference type="PROSITE" id="PS51186"/>
    </source>
</evidence>
<reference evidence="2 3" key="1">
    <citation type="journal article" date="2020" name="Phytopathology">
        <title>A high-quality genome resource of Botrytis fragariae, a new and rapidly spreading fungal pathogen causing strawberry gray mold in the U.S.A.</title>
        <authorList>
            <person name="Wu Y."/>
            <person name="Saski C.A."/>
            <person name="Schnabel G."/>
            <person name="Xiao S."/>
            <person name="Hu M."/>
        </authorList>
    </citation>
    <scope>NUCLEOTIDE SEQUENCE [LARGE SCALE GENOMIC DNA]</scope>
    <source>
        <strain evidence="2 3">BVB16</strain>
    </source>
</reference>
<comment type="caution">
    <text evidence="2">The sequence shown here is derived from an EMBL/GenBank/DDBJ whole genome shotgun (WGS) entry which is preliminary data.</text>
</comment>
<feature type="domain" description="N-acetyltransferase" evidence="1">
    <location>
        <begin position="259"/>
        <end position="433"/>
    </location>
</feature>
<dbReference type="InterPro" id="IPR016181">
    <property type="entry name" value="Acyl_CoA_acyltransferase"/>
</dbReference>
<dbReference type="Pfam" id="PF13302">
    <property type="entry name" value="Acetyltransf_3"/>
    <property type="match status" value="1"/>
</dbReference>
<dbReference type="Gene3D" id="3.30.70.100">
    <property type="match status" value="1"/>
</dbReference>
<keyword evidence="3" id="KW-1185">Reference proteome</keyword>
<gene>
    <name evidence="2" type="ORF">Bfra_008665</name>
</gene>
<accession>A0A8H6AQ89</accession>
<evidence type="ECO:0000313" key="2">
    <source>
        <dbReference type="EMBL" id="KAF5871642.1"/>
    </source>
</evidence>
<protein>
    <submittedName>
        <fullName evidence="2">Putative n-acetyltransferase 9 protein</fullName>
    </submittedName>
</protein>
<organism evidence="2 3">
    <name type="scientific">Botrytis fragariae</name>
    <dbReference type="NCBI Taxonomy" id="1964551"/>
    <lineage>
        <taxon>Eukaryota</taxon>
        <taxon>Fungi</taxon>
        <taxon>Dikarya</taxon>
        <taxon>Ascomycota</taxon>
        <taxon>Pezizomycotina</taxon>
        <taxon>Leotiomycetes</taxon>
        <taxon>Helotiales</taxon>
        <taxon>Sclerotiniaceae</taxon>
        <taxon>Botrytis</taxon>
    </lineage>
</organism>
<dbReference type="PANTHER" id="PTHR42052">
    <property type="entry name" value="ABM DOMAIN-CONTAINING PROTEIN"/>
    <property type="match status" value="1"/>
</dbReference>
<evidence type="ECO:0000313" key="3">
    <source>
        <dbReference type="Proteomes" id="UP000531561"/>
    </source>
</evidence>
<sequence length="457" mass="52311">MPCTEFALLPLTAPLSPRLIPKLRTCKHVLERASGYPCHFYQQVENPSYIYIVGTWESPGHHERFLPSVENLGLFDLLRGEVVLGVGIGETVEGRGIRMWHCECGFFYCFTTLVSSFLGVEGDALSSLRTGIDEGIGEEDAKKKSPFSAPIISCNRHYVSSHNREGFSEKFDEVKHALENETKEYEIEGGWRIEKEAEDKEEWVMFCGWESVEKHMAFSKKESFKEWRGIVDWVEGFEILFVPYEESHVITYHEWMKDEEIQQATASEPLSLEEEYDMQRSWRTDHDKLTFIICLPEERNASQEIRKGVSDAPAKMIGDVNLFISEADEDEEGCIGEIEIMIAERSARGKGLGRSAVVTFLEYLRSNLENILEEYRKGIQGRREEGKMKLLQLRVKIGGKNVASIGLFESVGFVRVGEGENYFGEVELVFEGWCGEERVKGLMERFGVKEYRECGYS</sequence>
<dbReference type="PANTHER" id="PTHR42052:SF1">
    <property type="entry name" value="ABM DOMAIN-CONTAINING PROTEIN"/>
    <property type="match status" value="1"/>
</dbReference>
<dbReference type="AlphaFoldDB" id="A0A8H6AQ89"/>
<dbReference type="OrthoDB" id="3542212at2759"/>
<dbReference type="SUPFAM" id="SSF55729">
    <property type="entry name" value="Acyl-CoA N-acyltransferases (Nat)"/>
    <property type="match status" value="1"/>
</dbReference>
<dbReference type="RefSeq" id="XP_037190589.1">
    <property type="nucleotide sequence ID" value="XM_037339023.1"/>
</dbReference>
<keyword evidence="2" id="KW-0808">Transferase</keyword>
<dbReference type="GeneID" id="59262715"/>
<dbReference type="Proteomes" id="UP000531561">
    <property type="component" value="Unassembled WGS sequence"/>
</dbReference>
<dbReference type="Gene3D" id="3.40.630.30">
    <property type="match status" value="1"/>
</dbReference>
<dbReference type="EMBL" id="JABFCT010000011">
    <property type="protein sequence ID" value="KAF5871642.1"/>
    <property type="molecule type" value="Genomic_DNA"/>
</dbReference>
<proteinExistence type="predicted"/>
<name>A0A8H6AQ89_9HELO</name>
<dbReference type="PROSITE" id="PS51186">
    <property type="entry name" value="GNAT"/>
    <property type="match status" value="1"/>
</dbReference>
<dbReference type="GO" id="GO:0016747">
    <property type="term" value="F:acyltransferase activity, transferring groups other than amino-acyl groups"/>
    <property type="evidence" value="ECO:0007669"/>
    <property type="project" value="InterPro"/>
</dbReference>